<dbReference type="STRING" id="4155.A0A022QF52"/>
<dbReference type="Pfam" id="PF02458">
    <property type="entry name" value="Transferase"/>
    <property type="match status" value="1"/>
</dbReference>
<keyword evidence="2" id="KW-0808">Transferase</keyword>
<evidence type="ECO:0000256" key="2">
    <source>
        <dbReference type="ARBA" id="ARBA00022679"/>
    </source>
</evidence>
<evidence type="ECO:0000313" key="5">
    <source>
        <dbReference type="Proteomes" id="UP000030748"/>
    </source>
</evidence>
<dbReference type="GO" id="GO:0016746">
    <property type="term" value="F:acyltransferase activity"/>
    <property type="evidence" value="ECO:0007669"/>
    <property type="project" value="UniProtKB-KW"/>
</dbReference>
<dbReference type="KEGG" id="egt:105970266"/>
<protein>
    <submittedName>
        <fullName evidence="4">Uncharacterized protein</fullName>
    </submittedName>
</protein>
<sequence length="454" mass="49910">MVRENINIGVEMIKPSSPTPPHRKNLRLSFLDQLAPPTYTHIILYFEANDNNCHEGSDETSRKLKRSLSDVLALYYPLAGRIRPEESCVECNDAGAEYSEARFSEDRISDVVENPVVEELAKYVPAAPYGGGDVPLAVQLSFFGCKGVAVGVCMSHRVADAMSLVNFVNAWAAVCRRDAKTVDFIEPTFDLATRFPPADFSRFFPPEAPSPQPPPPEKIVTKRLIFDEQKLAALKKAAAGPEVEKPTRVEAVSAFIWKHLIGASSAAVAAEGGKNNNGGKNRAFAAIHAVDIRSRANPPLPNQVFGNACARSMAMTTAAAAAAEEERNYSYYDVVLKLREAIRKADAEYVGKLENGDEFLEHYSGTEENDPSFKDGSKTLEICCFTSWCRMPAYEADYGWGKPVWVSIIGVPTRKNLIFFMGSKSGDGIEAWLNMAQEDADVIQTNYNLLFSSS</sequence>
<accession>A0A022QF52</accession>
<comment type="similarity">
    <text evidence="1">Belongs to the plant acyltransferase family.</text>
</comment>
<evidence type="ECO:0000256" key="3">
    <source>
        <dbReference type="ARBA" id="ARBA00023315"/>
    </source>
</evidence>
<proteinExistence type="inferred from homology"/>
<dbReference type="EMBL" id="KI631699">
    <property type="protein sequence ID" value="EYU26239.1"/>
    <property type="molecule type" value="Genomic_DNA"/>
</dbReference>
<reference evidence="4 5" key="1">
    <citation type="journal article" date="2013" name="Proc. Natl. Acad. Sci. U.S.A.">
        <title>Fine-scale variation in meiotic recombination in Mimulus inferred from population shotgun sequencing.</title>
        <authorList>
            <person name="Hellsten U."/>
            <person name="Wright K.M."/>
            <person name="Jenkins J."/>
            <person name="Shu S."/>
            <person name="Yuan Y."/>
            <person name="Wessler S.R."/>
            <person name="Schmutz J."/>
            <person name="Willis J.H."/>
            <person name="Rokhsar D.S."/>
        </authorList>
    </citation>
    <scope>NUCLEOTIDE SEQUENCE [LARGE SCALE GENOMIC DNA]</scope>
    <source>
        <strain evidence="5">cv. DUN x IM62</strain>
    </source>
</reference>
<dbReference type="eggNOG" id="ENOG502QQQA">
    <property type="taxonomic scope" value="Eukaryota"/>
</dbReference>
<evidence type="ECO:0000256" key="1">
    <source>
        <dbReference type="ARBA" id="ARBA00009861"/>
    </source>
</evidence>
<keyword evidence="5" id="KW-1185">Reference proteome</keyword>
<name>A0A022QF52_ERYGU</name>
<evidence type="ECO:0000313" key="4">
    <source>
        <dbReference type="EMBL" id="EYU26239.1"/>
    </source>
</evidence>
<gene>
    <name evidence="4" type="ORF">MIMGU_mgv1a020677mg</name>
</gene>
<dbReference type="OrthoDB" id="671439at2759"/>
<dbReference type="AlphaFoldDB" id="A0A022QF52"/>
<organism evidence="4 5">
    <name type="scientific">Erythranthe guttata</name>
    <name type="common">Yellow monkey flower</name>
    <name type="synonym">Mimulus guttatus</name>
    <dbReference type="NCBI Taxonomy" id="4155"/>
    <lineage>
        <taxon>Eukaryota</taxon>
        <taxon>Viridiplantae</taxon>
        <taxon>Streptophyta</taxon>
        <taxon>Embryophyta</taxon>
        <taxon>Tracheophyta</taxon>
        <taxon>Spermatophyta</taxon>
        <taxon>Magnoliopsida</taxon>
        <taxon>eudicotyledons</taxon>
        <taxon>Gunneridae</taxon>
        <taxon>Pentapetalae</taxon>
        <taxon>asterids</taxon>
        <taxon>lamiids</taxon>
        <taxon>Lamiales</taxon>
        <taxon>Phrymaceae</taxon>
        <taxon>Erythranthe</taxon>
    </lineage>
</organism>
<dbReference type="OMA" id="ANDNNCH"/>
<dbReference type="Proteomes" id="UP000030748">
    <property type="component" value="Unassembled WGS sequence"/>
</dbReference>
<dbReference type="PANTHER" id="PTHR31623">
    <property type="entry name" value="F21J9.9"/>
    <property type="match status" value="1"/>
</dbReference>
<dbReference type="InterPro" id="IPR023213">
    <property type="entry name" value="CAT-like_dom_sf"/>
</dbReference>
<keyword evidence="3" id="KW-0012">Acyltransferase</keyword>
<dbReference type="Gene3D" id="3.30.559.10">
    <property type="entry name" value="Chloramphenicol acetyltransferase-like domain"/>
    <property type="match status" value="2"/>
</dbReference>
<dbReference type="PANTHER" id="PTHR31623:SF110">
    <property type="entry name" value="VINORINE SYNTHASE-LIKE"/>
    <property type="match status" value="1"/>
</dbReference>